<dbReference type="PROSITE" id="PS50888">
    <property type="entry name" value="BHLH"/>
    <property type="match status" value="1"/>
</dbReference>
<organism evidence="11">
    <name type="scientific">Parhyale hawaiensis</name>
    <dbReference type="NCBI Taxonomy" id="317513"/>
    <lineage>
        <taxon>Eukaryota</taxon>
        <taxon>Metazoa</taxon>
        <taxon>Ecdysozoa</taxon>
        <taxon>Arthropoda</taxon>
        <taxon>Crustacea</taxon>
        <taxon>Multicrustacea</taxon>
        <taxon>Malacostraca</taxon>
        <taxon>Eumalacostraca</taxon>
        <taxon>Peracarida</taxon>
        <taxon>Amphipoda</taxon>
        <taxon>Senticaudata</taxon>
        <taxon>Talitrida</taxon>
        <taxon>Hyaloidea</taxon>
        <taxon>Hyalidae</taxon>
        <taxon>Parhyale</taxon>
    </lineage>
</organism>
<dbReference type="EMBL" id="DQ827719">
    <property type="protein sequence ID" value="ABG89389.1"/>
    <property type="molecule type" value="mRNA"/>
</dbReference>
<dbReference type="InterPro" id="IPR050283">
    <property type="entry name" value="E-box_TF_Regulators"/>
</dbReference>
<reference evidence="11" key="1">
    <citation type="journal article" date="2008" name="J. Exp. Zool. B Mol. Dev. Evol.">
        <title>Investigating divergent mechanisms of mesoderm development in arthropods: the expression of Ph-twist and Ph-mef2 in Parhyale hawaiensis.</title>
        <authorList>
            <person name="Price A.L."/>
            <person name="Patel N.H."/>
        </authorList>
    </citation>
    <scope>NUCLEOTIDE SEQUENCE</scope>
</reference>
<evidence type="ECO:0000259" key="10">
    <source>
        <dbReference type="PROSITE" id="PS50888"/>
    </source>
</evidence>
<keyword evidence="4" id="KW-0238">DNA-binding</keyword>
<dbReference type="GO" id="GO:0000981">
    <property type="term" value="F:DNA-binding transcription factor activity, RNA polymerase II-specific"/>
    <property type="evidence" value="ECO:0007669"/>
    <property type="project" value="TreeGrafter"/>
</dbReference>
<dbReference type="PANTHER" id="PTHR23349:SF50">
    <property type="entry name" value="PROTEIN TWIST"/>
    <property type="match status" value="1"/>
</dbReference>
<dbReference type="SUPFAM" id="SSF47459">
    <property type="entry name" value="HLH, helix-loop-helix DNA-binding domain"/>
    <property type="match status" value="1"/>
</dbReference>
<dbReference type="SMART" id="SM00353">
    <property type="entry name" value="HLH"/>
    <property type="match status" value="1"/>
</dbReference>
<dbReference type="Gene3D" id="4.10.280.10">
    <property type="entry name" value="Helix-loop-helix DNA-binding domain"/>
    <property type="match status" value="1"/>
</dbReference>
<feature type="domain" description="BHLH" evidence="10">
    <location>
        <begin position="199"/>
        <end position="250"/>
    </location>
</feature>
<dbReference type="GO" id="GO:0046983">
    <property type="term" value="F:protein dimerization activity"/>
    <property type="evidence" value="ECO:0007669"/>
    <property type="project" value="InterPro"/>
</dbReference>
<evidence type="ECO:0000256" key="2">
    <source>
        <dbReference type="ARBA" id="ARBA00022782"/>
    </source>
</evidence>
<dbReference type="GO" id="GO:0000977">
    <property type="term" value="F:RNA polymerase II transcription regulatory region sequence-specific DNA binding"/>
    <property type="evidence" value="ECO:0007669"/>
    <property type="project" value="TreeGrafter"/>
</dbReference>
<evidence type="ECO:0000256" key="1">
    <source>
        <dbReference type="ARBA" id="ARBA00022473"/>
    </source>
</evidence>
<name>Q0PIN7_9CRUS</name>
<dbReference type="GO" id="GO:0030154">
    <property type="term" value="P:cell differentiation"/>
    <property type="evidence" value="ECO:0007669"/>
    <property type="project" value="UniProtKB-KW"/>
</dbReference>
<protein>
    <recommendedName>
        <fullName evidence="8">Protein twist</fullName>
    </recommendedName>
</protein>
<dbReference type="InterPro" id="IPR011598">
    <property type="entry name" value="bHLH_dom"/>
</dbReference>
<evidence type="ECO:0000256" key="9">
    <source>
        <dbReference type="SAM" id="MobiDB-lite"/>
    </source>
</evidence>
<evidence type="ECO:0000256" key="5">
    <source>
        <dbReference type="ARBA" id="ARBA00023163"/>
    </source>
</evidence>
<dbReference type="FunFam" id="4.10.280.10:FF:000030">
    <property type="entry name" value="Twist transcription factor"/>
    <property type="match status" value="1"/>
</dbReference>
<keyword evidence="5" id="KW-0804">Transcription</keyword>
<sequence length="292" mass="33316">MVQRTDNIVPDVDIKTEQEDYPLNYTSPDYLSHTSTAHCMNFDQPRSSLSHYFNFSNEGHSDPAYHPALYQHQVLPSNRMLDHRLNNVPAKGEAHSNYRYELQNTLMVNDFKQVPQSGTSSCSSPFSASENDLTNNNNNNSSSDVMNGEMCRKGTKRTLSELENDDDGHSTSSSLSSETEKSHKHRKRATHQSFQEIQQARSLANVRERQRTQSLNEGFSSLRKIIPTLPSDKLSKIQTLKLAIRYIDFLYQVLETDHHDARLASSCTYVAHEKLSYAFNVWRMEGAWGGHL</sequence>
<evidence type="ECO:0000256" key="3">
    <source>
        <dbReference type="ARBA" id="ARBA00023015"/>
    </source>
</evidence>
<evidence type="ECO:0000256" key="7">
    <source>
        <dbReference type="ARBA" id="ARBA00059086"/>
    </source>
</evidence>
<dbReference type="InterPro" id="IPR036638">
    <property type="entry name" value="HLH_DNA-bd_sf"/>
</dbReference>
<comment type="function">
    <text evidence="7">Involved in the establishment and dorsoventral patterning of germ layers in the embryo.</text>
</comment>
<feature type="compositionally biased region" description="Polar residues" evidence="9">
    <location>
        <begin position="114"/>
        <end position="134"/>
    </location>
</feature>
<dbReference type="PANTHER" id="PTHR23349">
    <property type="entry name" value="BASIC HELIX-LOOP-HELIX TRANSCRIPTION FACTOR, TWIST"/>
    <property type="match status" value="1"/>
</dbReference>
<keyword evidence="1" id="KW-0217">Developmental protein</keyword>
<gene>
    <name evidence="11" type="primary">twist</name>
</gene>
<accession>Q0PIN7</accession>
<keyword evidence="6" id="KW-0539">Nucleus</keyword>
<feature type="region of interest" description="Disordered" evidence="9">
    <location>
        <begin position="114"/>
        <end position="193"/>
    </location>
</feature>
<proteinExistence type="evidence at transcript level"/>
<evidence type="ECO:0000313" key="11">
    <source>
        <dbReference type="EMBL" id="ABG89389.1"/>
    </source>
</evidence>
<evidence type="ECO:0000256" key="8">
    <source>
        <dbReference type="ARBA" id="ARBA00072365"/>
    </source>
</evidence>
<evidence type="ECO:0000256" key="4">
    <source>
        <dbReference type="ARBA" id="ARBA00023125"/>
    </source>
</evidence>
<keyword evidence="3" id="KW-0805">Transcription regulation</keyword>
<dbReference type="AlphaFoldDB" id="Q0PIN7"/>
<evidence type="ECO:0000256" key="6">
    <source>
        <dbReference type="ARBA" id="ARBA00023242"/>
    </source>
</evidence>
<dbReference type="Pfam" id="PF00010">
    <property type="entry name" value="HLH"/>
    <property type="match status" value="1"/>
</dbReference>
<keyword evidence="2" id="KW-0221">Differentiation</keyword>